<organism evidence="1 2">
    <name type="scientific">Pelotomaculum propionicicum</name>
    <dbReference type="NCBI Taxonomy" id="258475"/>
    <lineage>
        <taxon>Bacteria</taxon>
        <taxon>Bacillati</taxon>
        <taxon>Bacillota</taxon>
        <taxon>Clostridia</taxon>
        <taxon>Eubacteriales</taxon>
        <taxon>Desulfotomaculaceae</taxon>
        <taxon>Pelotomaculum</taxon>
    </lineage>
</organism>
<protein>
    <recommendedName>
        <fullName evidence="3">Phage virion morphogenesis protein</fullName>
    </recommendedName>
</protein>
<name>A0A4Y7RLY1_9FIRM</name>
<accession>A0A4Y7RLY1</accession>
<reference evidence="1 2" key="1">
    <citation type="journal article" date="2018" name="Environ. Microbiol.">
        <title>Novel energy conservation strategies and behaviour of Pelotomaculum schinkii driving syntrophic propionate catabolism.</title>
        <authorList>
            <person name="Hidalgo-Ahumada C.A.P."/>
            <person name="Nobu M.K."/>
            <person name="Narihiro T."/>
            <person name="Tamaki H."/>
            <person name="Liu W.T."/>
            <person name="Kamagata Y."/>
            <person name="Stams A.J.M."/>
            <person name="Imachi H."/>
            <person name="Sousa D.Z."/>
        </authorList>
    </citation>
    <scope>NUCLEOTIDE SEQUENCE [LARGE SCALE GENOMIC DNA]</scope>
    <source>
        <strain evidence="1 2">MGP</strain>
    </source>
</reference>
<gene>
    <name evidence="1" type="ORF">Pmgp_03239</name>
</gene>
<dbReference type="AlphaFoldDB" id="A0A4Y7RLY1"/>
<evidence type="ECO:0000313" key="2">
    <source>
        <dbReference type="Proteomes" id="UP000297597"/>
    </source>
</evidence>
<dbReference type="RefSeq" id="WP_243119911.1">
    <property type="nucleotide sequence ID" value="NZ_QFFZ01000052.1"/>
</dbReference>
<keyword evidence="2" id="KW-1185">Reference proteome</keyword>
<dbReference type="Pfam" id="PF05069">
    <property type="entry name" value="Phage_tail_S"/>
    <property type="match status" value="1"/>
</dbReference>
<evidence type="ECO:0008006" key="3">
    <source>
        <dbReference type="Google" id="ProtNLM"/>
    </source>
</evidence>
<dbReference type="Proteomes" id="UP000297597">
    <property type="component" value="Unassembled WGS sequence"/>
</dbReference>
<proteinExistence type="predicted"/>
<sequence length="200" mass="22441">MVTLYVKAEGQDTVMNVIASMAARGVNTRPLMGQIGEIIRGSVTRNFESEGRPEKWKPISELTKKIYDASVLEQLHGSKGYQRIKKAETRKKWEETALGQQSNKILHREGDLKKSIDIGKITNTSVEIGSSLPYARIHQLGGEIKPKNKRALLIPVGGRFLMVKKVTIPARPYLVLQEEDNTAILRVTKDYIMEAANNVR</sequence>
<evidence type="ECO:0000313" key="1">
    <source>
        <dbReference type="EMBL" id="TEB09307.1"/>
    </source>
</evidence>
<comment type="caution">
    <text evidence="1">The sequence shown here is derived from an EMBL/GenBank/DDBJ whole genome shotgun (WGS) entry which is preliminary data.</text>
</comment>
<dbReference type="EMBL" id="QFFZ01000052">
    <property type="protein sequence ID" value="TEB09307.1"/>
    <property type="molecule type" value="Genomic_DNA"/>
</dbReference>
<dbReference type="InterPro" id="IPR006522">
    <property type="entry name" value="Phage_virion_morphogenesis"/>
</dbReference>